<organism evidence="1 2">
    <name type="scientific">Candidatus Marimicrobium litorale</name>
    <dbReference type="NCBI Taxonomy" id="2518991"/>
    <lineage>
        <taxon>Bacteria</taxon>
        <taxon>Pseudomonadati</taxon>
        <taxon>Pseudomonadota</taxon>
        <taxon>Gammaproteobacteria</taxon>
        <taxon>Cellvibrionales</taxon>
        <taxon>Halieaceae</taxon>
        <taxon>Marimicrobium</taxon>
    </lineage>
</organism>
<accession>A0ABT3T2J3</accession>
<name>A0ABT3T2J3_9GAMM</name>
<comment type="caution">
    <text evidence="1">The sequence shown here is derived from an EMBL/GenBank/DDBJ whole genome shotgun (WGS) entry which is preliminary data.</text>
</comment>
<dbReference type="EMBL" id="SHNO01000001">
    <property type="protein sequence ID" value="MCX2976070.1"/>
    <property type="molecule type" value="Genomic_DNA"/>
</dbReference>
<gene>
    <name evidence="1" type="ORF">EYC82_01700</name>
</gene>
<sequence length="165" mass="17771">MERTASISLMGSRHLVIALMVAPLLAVAGWWASGLLYSQEPGPAQKGGVYPLLEKSNCRYASGQCLLENVDFTIALTYVSGLDGHFLLARASHPLSDILLAVGENEQSAPRSMDRRGTSSREWRLALDGRPGAAARIRLVARSADVIWYGDAATHFIKAPVPGVQ</sequence>
<evidence type="ECO:0000313" key="2">
    <source>
        <dbReference type="Proteomes" id="UP001143304"/>
    </source>
</evidence>
<keyword evidence="2" id="KW-1185">Reference proteome</keyword>
<reference evidence="1" key="1">
    <citation type="submission" date="2019-02" db="EMBL/GenBank/DDBJ databases">
        <authorList>
            <person name="Li S.-H."/>
        </authorList>
    </citation>
    <scope>NUCLEOTIDE SEQUENCE</scope>
    <source>
        <strain evidence="1">IMCC11814</strain>
    </source>
</reference>
<protein>
    <submittedName>
        <fullName evidence="1">Uncharacterized protein</fullName>
    </submittedName>
</protein>
<dbReference type="RefSeq" id="WP_279247823.1">
    <property type="nucleotide sequence ID" value="NZ_SHNO01000001.1"/>
</dbReference>
<evidence type="ECO:0000313" key="1">
    <source>
        <dbReference type="EMBL" id="MCX2976070.1"/>
    </source>
</evidence>
<proteinExistence type="predicted"/>
<dbReference type="Proteomes" id="UP001143304">
    <property type="component" value="Unassembled WGS sequence"/>
</dbReference>